<dbReference type="EMBL" id="BTFZ01000002">
    <property type="protein sequence ID" value="GMM34099.1"/>
    <property type="molecule type" value="Genomic_DNA"/>
</dbReference>
<dbReference type="PANTHER" id="PTHR22589">
    <property type="entry name" value="CARNITINE O-ACYLTRANSFERASE"/>
    <property type="match status" value="1"/>
</dbReference>
<dbReference type="Gene3D" id="3.30.559.10">
    <property type="entry name" value="Chloramphenicol acetyltransferase-like domain"/>
    <property type="match status" value="1"/>
</dbReference>
<dbReference type="InterPro" id="IPR039551">
    <property type="entry name" value="Cho/carn_acyl_trans"/>
</dbReference>
<evidence type="ECO:0000256" key="2">
    <source>
        <dbReference type="ARBA" id="ARBA00022448"/>
    </source>
</evidence>
<dbReference type="GO" id="GO:0006631">
    <property type="term" value="P:fatty acid metabolic process"/>
    <property type="evidence" value="ECO:0007669"/>
    <property type="project" value="UniProtKB-KW"/>
</dbReference>
<evidence type="ECO:0000256" key="5">
    <source>
        <dbReference type="ARBA" id="ARBA00023098"/>
    </source>
</evidence>
<feature type="domain" description="Choline/carnitine acyltransferase" evidence="7">
    <location>
        <begin position="17"/>
        <end position="644"/>
    </location>
</feature>
<dbReference type="SUPFAM" id="SSF52777">
    <property type="entry name" value="CoA-dependent acyltransferases"/>
    <property type="match status" value="2"/>
</dbReference>
<keyword evidence="4" id="KW-0276">Fatty acid metabolism</keyword>
<evidence type="ECO:0000256" key="3">
    <source>
        <dbReference type="ARBA" id="ARBA00022679"/>
    </source>
</evidence>
<dbReference type="Pfam" id="PF00755">
    <property type="entry name" value="Carn_acyltransf"/>
    <property type="match status" value="1"/>
</dbReference>
<comment type="similarity">
    <text evidence="1">Belongs to the carnitine/choline acetyltransferase family.</text>
</comment>
<dbReference type="AlphaFoldDB" id="A0AAV5QHG4"/>
<evidence type="ECO:0000256" key="1">
    <source>
        <dbReference type="ARBA" id="ARBA00005232"/>
    </source>
</evidence>
<dbReference type="InterPro" id="IPR042572">
    <property type="entry name" value="Carn_acyl_trans_N"/>
</dbReference>
<evidence type="ECO:0000256" key="6">
    <source>
        <dbReference type="ARBA" id="ARBA00023315"/>
    </source>
</evidence>
<evidence type="ECO:0000313" key="9">
    <source>
        <dbReference type="Proteomes" id="UP001360560"/>
    </source>
</evidence>
<dbReference type="Gene3D" id="1.10.275.20">
    <property type="entry name" value="Choline/Carnitine o-acyltransferase"/>
    <property type="match status" value="1"/>
</dbReference>
<dbReference type="GO" id="GO:0005829">
    <property type="term" value="C:cytosol"/>
    <property type="evidence" value="ECO:0007669"/>
    <property type="project" value="TreeGrafter"/>
</dbReference>
<keyword evidence="2" id="KW-0813">Transport</keyword>
<dbReference type="Gene3D" id="3.30.559.70">
    <property type="entry name" value="Choline/Carnitine o-acyltransferase, domain 2"/>
    <property type="match status" value="1"/>
</dbReference>
<accession>A0AAV5QHG4</accession>
<keyword evidence="6" id="KW-0012">Acyltransferase</keyword>
<name>A0AAV5QHG4_9ASCO</name>
<dbReference type="InterPro" id="IPR023213">
    <property type="entry name" value="CAT-like_dom_sf"/>
</dbReference>
<evidence type="ECO:0000256" key="4">
    <source>
        <dbReference type="ARBA" id="ARBA00022832"/>
    </source>
</evidence>
<dbReference type="GO" id="GO:0004092">
    <property type="term" value="F:carnitine O-acetyltransferase activity"/>
    <property type="evidence" value="ECO:0007669"/>
    <property type="project" value="TreeGrafter"/>
</dbReference>
<dbReference type="InterPro" id="IPR042231">
    <property type="entry name" value="Cho/carn_acyl_trans_2"/>
</dbReference>
<keyword evidence="9" id="KW-1185">Reference proteome</keyword>
<keyword evidence="5" id="KW-0443">Lipid metabolism</keyword>
<protein>
    <submittedName>
        <fullName evidence="8">Carnitine O-acetyltransferase</fullName>
    </submittedName>
</protein>
<dbReference type="RefSeq" id="XP_064851099.1">
    <property type="nucleotide sequence ID" value="XM_064995027.1"/>
</dbReference>
<comment type="caution">
    <text evidence="8">The sequence shown here is derived from an EMBL/GenBank/DDBJ whole genome shotgun (WGS) entry which is preliminary data.</text>
</comment>
<dbReference type="GeneID" id="90072078"/>
<proteinExistence type="inferred from homology"/>
<keyword evidence="3" id="KW-0808">Transferase</keyword>
<organism evidence="8 9">
    <name type="scientific">Saccharomycopsis crataegensis</name>
    <dbReference type="NCBI Taxonomy" id="43959"/>
    <lineage>
        <taxon>Eukaryota</taxon>
        <taxon>Fungi</taxon>
        <taxon>Dikarya</taxon>
        <taxon>Ascomycota</taxon>
        <taxon>Saccharomycotina</taxon>
        <taxon>Saccharomycetes</taxon>
        <taxon>Saccharomycopsidaceae</taxon>
        <taxon>Saccharomycopsis</taxon>
    </lineage>
</organism>
<evidence type="ECO:0000259" key="7">
    <source>
        <dbReference type="Pfam" id="PF00755"/>
    </source>
</evidence>
<sequence length="756" mass="85364">MVKDKFSDNEQPTLQKLPLPSIGQSIEGITRAIQPLVTQNQFKETISKLESLKSNKLVQILQAHLEDFNSTHVCYLDLFSNVRDHNTTNIYSEYRGKTLPKNPYFILENDPNYWTLLPPEQSERAAILTFSTLKFISIVKKGQLKPDVTPKHGNALTMKSVNYLFASTRVPSAHGHGINIKHFDKSNHVVILCEGKFHYLKVLNDENQIIIDQGNLQKIFDKIIKDAKLAGKRSNACLSSITTQSREEWALARKHLGSCQVNKDSLHIIDSALLVINLDINKFIVNDADCNYLNICHGTSNIDEITGIQMGSCNSRWYDKLQLIVSGDSLSAILWEPTSNDATVVLRYVSDIYTDSILRLARSINNTSLFSLFSGISINNQYDFKGSELQGMFYELPWDLHDAKLLHRLHLAETRLGDLLCQFDSYTKALDYGQVFADKIGVNADSLVQLAIQLAHYALYGAMVSSCEAVSTRRFENSRSELCFIESESILRICQAFISNTVHETRWELIKQGVMEINDRKNQCRMGYGFEKHIKALRLALIQKDYINKIKSSANAPLDIPELEDLNETEIPSFLSNEDTSTFYKVLLDPEILAINCGNPSLKAFGITPYKPGGFGIGYVIKEDCTVYTISSNHRQNKRFLQTLCWVYFEIEALYMKEAGRKKSNGDATDNGKAPCDVNEMLRTVSISLSKSIDENKVVEHSNSEAAKTESKDSFSNHILGGYGYFDVGELEFRLQSESLQLSRVQSINNLLTINK</sequence>
<evidence type="ECO:0000313" key="8">
    <source>
        <dbReference type="EMBL" id="GMM34099.1"/>
    </source>
</evidence>
<gene>
    <name evidence="8" type="ORF">DASC09_014240</name>
</gene>
<dbReference type="PANTHER" id="PTHR22589:SF48">
    <property type="entry name" value="CARNITINE O-ACETYLTRANSFERASE YAT2"/>
    <property type="match status" value="1"/>
</dbReference>
<dbReference type="Proteomes" id="UP001360560">
    <property type="component" value="Unassembled WGS sequence"/>
</dbReference>
<dbReference type="GO" id="GO:0009437">
    <property type="term" value="P:carnitine metabolic process"/>
    <property type="evidence" value="ECO:0007669"/>
    <property type="project" value="TreeGrafter"/>
</dbReference>
<dbReference type="InterPro" id="IPR000542">
    <property type="entry name" value="Carn_acyl_trans"/>
</dbReference>
<reference evidence="8 9" key="1">
    <citation type="journal article" date="2023" name="Elife">
        <title>Identification of key yeast species and microbe-microbe interactions impacting larval growth of Drosophila in the wild.</title>
        <authorList>
            <person name="Mure A."/>
            <person name="Sugiura Y."/>
            <person name="Maeda R."/>
            <person name="Honda K."/>
            <person name="Sakurai N."/>
            <person name="Takahashi Y."/>
            <person name="Watada M."/>
            <person name="Katoh T."/>
            <person name="Gotoh A."/>
            <person name="Gotoh Y."/>
            <person name="Taniguchi I."/>
            <person name="Nakamura K."/>
            <person name="Hayashi T."/>
            <person name="Katayama T."/>
            <person name="Uemura T."/>
            <person name="Hattori Y."/>
        </authorList>
    </citation>
    <scope>NUCLEOTIDE SEQUENCE [LARGE SCALE GENOMIC DNA]</scope>
    <source>
        <strain evidence="8 9">SC-9</strain>
    </source>
</reference>